<dbReference type="Proteomes" id="UP000694845">
    <property type="component" value="Unplaced"/>
</dbReference>
<dbReference type="PANTHER" id="PTHR22883">
    <property type="entry name" value="ZINC FINGER DHHC DOMAIN CONTAINING PROTEIN"/>
    <property type="match status" value="1"/>
</dbReference>
<dbReference type="EC" id="2.3.1.225" evidence="10"/>
<keyword evidence="7" id="KW-0449">Lipoprotein</keyword>
<evidence type="ECO:0000256" key="3">
    <source>
        <dbReference type="ARBA" id="ARBA00022692"/>
    </source>
</evidence>
<comment type="catalytic activity">
    <reaction evidence="9 10">
        <text>L-cysteinyl-[protein] + hexadecanoyl-CoA = S-hexadecanoyl-L-cysteinyl-[protein] + CoA</text>
        <dbReference type="Rhea" id="RHEA:36683"/>
        <dbReference type="Rhea" id="RHEA-COMP:10131"/>
        <dbReference type="Rhea" id="RHEA-COMP:11032"/>
        <dbReference type="ChEBI" id="CHEBI:29950"/>
        <dbReference type="ChEBI" id="CHEBI:57287"/>
        <dbReference type="ChEBI" id="CHEBI:57379"/>
        <dbReference type="ChEBI" id="CHEBI:74151"/>
        <dbReference type="EC" id="2.3.1.225"/>
    </reaction>
</comment>
<evidence type="ECO:0000256" key="10">
    <source>
        <dbReference type="RuleBase" id="RU079119"/>
    </source>
</evidence>
<feature type="compositionally biased region" description="Polar residues" evidence="11">
    <location>
        <begin position="448"/>
        <end position="457"/>
    </location>
</feature>
<feature type="compositionally biased region" description="Polar residues" evidence="11">
    <location>
        <begin position="402"/>
        <end position="437"/>
    </location>
</feature>
<dbReference type="AlphaFoldDB" id="A0A8B7ZHK3"/>
<dbReference type="Pfam" id="PF01529">
    <property type="entry name" value="DHHC"/>
    <property type="match status" value="1"/>
</dbReference>
<accession>A0A8B7ZHK3</accession>
<keyword evidence="6" id="KW-0564">Palmitate</keyword>
<evidence type="ECO:0000256" key="5">
    <source>
        <dbReference type="ARBA" id="ARBA00023136"/>
    </source>
</evidence>
<dbReference type="InterPro" id="IPR001594">
    <property type="entry name" value="Palmitoyltrfase_DHHC"/>
</dbReference>
<evidence type="ECO:0000256" key="11">
    <source>
        <dbReference type="SAM" id="MobiDB-lite"/>
    </source>
</evidence>
<sequence>MTCVTEERQFAAKVEVGHMLSPQTNISLRPTDSPSSSRYAALDNGTNMTKRKWQVLPGRNSFYCDGRIMMARQKGVFFLTLGLIIITCTLFFAFDCPYLAGRLSVAIPIVGGLLVIFCLSTLLRTSFSDPGVLPRATPDEAADIERQMEVPNPDNPTYRPPPRIKEVVINGQTVKLKYCFTCKIFRPPRASHCSLCDNCVEQFDHHCPWVGNCVGKRNYRFFYLFIVSTCFLAIYVFACNITTIVLLSNQEGGFLEALKKTPASIIEALICFVSIWSVLGLAGFHTYLVASSQTTNEDIKGTWSSKRSQATFNPYSHGSVISNCCMTICGPFTPSLIDRRGFVAPSEPAVVTSSPTRPLHSYGTAAPTGTNLANFSDTEDSNSRLSSSSDSDHHDNKGGLSVTMTSNMVDQSADISPFTVPNDSLAQRSTSAPTSNGKVLHLGPVNSVHPSPTTPRETQPLLRSEVTMGDGDKQGQTVSPLGTVEPGDSLQGMSNWGLVKLSSV</sequence>
<organism evidence="13 14">
    <name type="scientific">Acanthaster planci</name>
    <name type="common">Crown-of-thorns starfish</name>
    <dbReference type="NCBI Taxonomy" id="133434"/>
    <lineage>
        <taxon>Eukaryota</taxon>
        <taxon>Metazoa</taxon>
        <taxon>Echinodermata</taxon>
        <taxon>Eleutherozoa</taxon>
        <taxon>Asterozoa</taxon>
        <taxon>Asteroidea</taxon>
        <taxon>Valvatacea</taxon>
        <taxon>Valvatida</taxon>
        <taxon>Acanthasteridae</taxon>
        <taxon>Acanthaster</taxon>
    </lineage>
</organism>
<comment type="similarity">
    <text evidence="10">Belongs to the DHHC palmitoyltransferase family.</text>
</comment>
<dbReference type="GeneID" id="110986684"/>
<dbReference type="GO" id="GO:0019706">
    <property type="term" value="F:protein-cysteine S-palmitoyltransferase activity"/>
    <property type="evidence" value="ECO:0007669"/>
    <property type="project" value="UniProtKB-EC"/>
</dbReference>
<feature type="transmembrane region" description="Helical" evidence="10">
    <location>
        <begin position="100"/>
        <end position="123"/>
    </location>
</feature>
<evidence type="ECO:0000256" key="4">
    <source>
        <dbReference type="ARBA" id="ARBA00022989"/>
    </source>
</evidence>
<evidence type="ECO:0000256" key="8">
    <source>
        <dbReference type="ARBA" id="ARBA00023315"/>
    </source>
</evidence>
<keyword evidence="4 10" id="KW-1133">Transmembrane helix</keyword>
<dbReference type="GO" id="GO:0005794">
    <property type="term" value="C:Golgi apparatus"/>
    <property type="evidence" value="ECO:0007669"/>
    <property type="project" value="TreeGrafter"/>
</dbReference>
<name>A0A8B7ZHK3_ACAPL</name>
<comment type="domain">
    <text evidence="10">The DHHC domain is required for palmitoyltransferase activity.</text>
</comment>
<dbReference type="PROSITE" id="PS50216">
    <property type="entry name" value="DHHC"/>
    <property type="match status" value="1"/>
</dbReference>
<feature type="region of interest" description="Disordered" evidence="11">
    <location>
        <begin position="348"/>
        <end position="458"/>
    </location>
</feature>
<evidence type="ECO:0000259" key="12">
    <source>
        <dbReference type="Pfam" id="PF01529"/>
    </source>
</evidence>
<keyword evidence="8 10" id="KW-0012">Acyltransferase</keyword>
<evidence type="ECO:0000256" key="2">
    <source>
        <dbReference type="ARBA" id="ARBA00022679"/>
    </source>
</evidence>
<keyword evidence="3 10" id="KW-0812">Transmembrane</keyword>
<comment type="subcellular location">
    <subcellularLocation>
        <location evidence="1">Endomembrane system</location>
        <topology evidence="1">Multi-pass membrane protein</topology>
    </subcellularLocation>
</comment>
<evidence type="ECO:0000256" key="6">
    <source>
        <dbReference type="ARBA" id="ARBA00023139"/>
    </source>
</evidence>
<dbReference type="GO" id="GO:0006612">
    <property type="term" value="P:protein targeting to membrane"/>
    <property type="evidence" value="ECO:0007669"/>
    <property type="project" value="TreeGrafter"/>
</dbReference>
<feature type="transmembrane region" description="Helical" evidence="10">
    <location>
        <begin position="76"/>
        <end position="94"/>
    </location>
</feature>
<dbReference type="RefSeq" id="XP_022104472.1">
    <property type="nucleotide sequence ID" value="XM_022248780.1"/>
</dbReference>
<dbReference type="KEGG" id="aplc:110986684"/>
<proteinExistence type="inferred from homology"/>
<feature type="domain" description="Palmitoyltransferase DHHC" evidence="12">
    <location>
        <begin position="175"/>
        <end position="300"/>
    </location>
</feature>
<protein>
    <recommendedName>
        <fullName evidence="10">Palmitoyltransferase</fullName>
        <ecNumber evidence="10">2.3.1.225</ecNumber>
    </recommendedName>
</protein>
<reference evidence="14" key="1">
    <citation type="submission" date="2025-08" db="UniProtKB">
        <authorList>
            <consortium name="RefSeq"/>
        </authorList>
    </citation>
    <scope>IDENTIFICATION</scope>
</reference>
<evidence type="ECO:0000313" key="13">
    <source>
        <dbReference type="Proteomes" id="UP000694845"/>
    </source>
</evidence>
<feature type="transmembrane region" description="Helical" evidence="10">
    <location>
        <begin position="265"/>
        <end position="290"/>
    </location>
</feature>
<evidence type="ECO:0000256" key="1">
    <source>
        <dbReference type="ARBA" id="ARBA00004127"/>
    </source>
</evidence>
<evidence type="ECO:0000313" key="14">
    <source>
        <dbReference type="RefSeq" id="XP_022104472.1"/>
    </source>
</evidence>
<dbReference type="InterPro" id="IPR039859">
    <property type="entry name" value="PFA4/ZDH16/20/ERF2-like"/>
</dbReference>
<keyword evidence="13" id="KW-1185">Reference proteome</keyword>
<feature type="transmembrane region" description="Helical" evidence="10">
    <location>
        <begin position="221"/>
        <end position="245"/>
    </location>
</feature>
<evidence type="ECO:0000256" key="7">
    <source>
        <dbReference type="ARBA" id="ARBA00023288"/>
    </source>
</evidence>
<dbReference type="GO" id="GO:0005783">
    <property type="term" value="C:endoplasmic reticulum"/>
    <property type="evidence" value="ECO:0007669"/>
    <property type="project" value="TreeGrafter"/>
</dbReference>
<dbReference type="PANTHER" id="PTHR22883:SF43">
    <property type="entry name" value="PALMITOYLTRANSFERASE APP"/>
    <property type="match status" value="1"/>
</dbReference>
<gene>
    <name evidence="14" type="primary">LOC110986684</name>
</gene>
<evidence type="ECO:0000256" key="9">
    <source>
        <dbReference type="ARBA" id="ARBA00048048"/>
    </source>
</evidence>
<keyword evidence="5 10" id="KW-0472">Membrane</keyword>
<keyword evidence="2 10" id="KW-0808">Transferase</keyword>
<dbReference type="OrthoDB" id="4096362at2759"/>